<accession>A0A0F9BH65</accession>
<evidence type="ECO:0000313" key="1">
    <source>
        <dbReference type="EMBL" id="KKL21204.1"/>
    </source>
</evidence>
<organism evidence="1">
    <name type="scientific">marine sediment metagenome</name>
    <dbReference type="NCBI Taxonomy" id="412755"/>
    <lineage>
        <taxon>unclassified sequences</taxon>
        <taxon>metagenomes</taxon>
        <taxon>ecological metagenomes</taxon>
    </lineage>
</organism>
<comment type="caution">
    <text evidence="1">The sequence shown here is derived from an EMBL/GenBank/DDBJ whole genome shotgun (WGS) entry which is preliminary data.</text>
</comment>
<dbReference type="EMBL" id="LAZR01037817">
    <property type="protein sequence ID" value="KKL21204.1"/>
    <property type="molecule type" value="Genomic_DNA"/>
</dbReference>
<gene>
    <name evidence="1" type="ORF">LCGC14_2447790</name>
</gene>
<reference evidence="1" key="1">
    <citation type="journal article" date="2015" name="Nature">
        <title>Complex archaea that bridge the gap between prokaryotes and eukaryotes.</title>
        <authorList>
            <person name="Spang A."/>
            <person name="Saw J.H."/>
            <person name="Jorgensen S.L."/>
            <person name="Zaremba-Niedzwiedzka K."/>
            <person name="Martijn J."/>
            <person name="Lind A.E."/>
            <person name="van Eijk R."/>
            <person name="Schleper C."/>
            <person name="Guy L."/>
            <person name="Ettema T.J."/>
        </authorList>
    </citation>
    <scope>NUCLEOTIDE SEQUENCE</scope>
</reference>
<sequence>MGQQQSTCDHCGKSGDNHAIRNDWLPFQLESLRLCERCAEIEAEAEWDED</sequence>
<dbReference type="AlphaFoldDB" id="A0A0F9BH65"/>
<proteinExistence type="predicted"/>
<name>A0A0F9BH65_9ZZZZ</name>
<protein>
    <submittedName>
        <fullName evidence="1">Uncharacterized protein</fullName>
    </submittedName>
</protein>